<sequence>MITITVSKNSASASISGGDGGPGTIVGTVGISYNWSLPIGQLTNETDSAMVVQTLNSVMETVGGVTQTTSQSLPLDAGGGYDGDGITLGGTGLGADPGGGQLQVHGSYIDLSDVFDPNFADLSCLPVGSFFATPVAGVTKHNVVLVITE</sequence>
<protein>
    <submittedName>
        <fullName evidence="1">Uncharacterized protein</fullName>
    </submittedName>
</protein>
<keyword evidence="2" id="KW-1185">Reference proteome</keyword>
<evidence type="ECO:0000313" key="2">
    <source>
        <dbReference type="Proteomes" id="UP001224682"/>
    </source>
</evidence>
<evidence type="ECO:0000313" key="1">
    <source>
        <dbReference type="EMBL" id="MDQ0303276.1"/>
    </source>
</evidence>
<name>A0ABU0BBS0_9HYPH</name>
<proteinExistence type="predicted"/>
<dbReference type="RefSeq" id="WP_307019985.1">
    <property type="nucleotide sequence ID" value="NZ_JAUSUI010000004.1"/>
</dbReference>
<dbReference type="Proteomes" id="UP001224682">
    <property type="component" value="Unassembled WGS sequence"/>
</dbReference>
<accession>A0ABU0BBS0</accession>
<gene>
    <name evidence="1" type="ORF">J2S75_002306</name>
</gene>
<comment type="caution">
    <text evidence="1">The sequence shown here is derived from an EMBL/GenBank/DDBJ whole genome shotgun (WGS) entry which is preliminary data.</text>
</comment>
<organism evidence="1 2">
    <name type="scientific">Ancylobacter polymorphus</name>
    <dbReference type="NCBI Taxonomy" id="223390"/>
    <lineage>
        <taxon>Bacteria</taxon>
        <taxon>Pseudomonadati</taxon>
        <taxon>Pseudomonadota</taxon>
        <taxon>Alphaproteobacteria</taxon>
        <taxon>Hyphomicrobiales</taxon>
        <taxon>Xanthobacteraceae</taxon>
        <taxon>Ancylobacter</taxon>
    </lineage>
</organism>
<reference evidence="1 2" key="1">
    <citation type="submission" date="2023-07" db="EMBL/GenBank/DDBJ databases">
        <title>Genomic Encyclopedia of Type Strains, Phase IV (KMG-IV): sequencing the most valuable type-strain genomes for metagenomic binning, comparative biology and taxonomic classification.</title>
        <authorList>
            <person name="Goeker M."/>
        </authorList>
    </citation>
    <scope>NUCLEOTIDE SEQUENCE [LARGE SCALE GENOMIC DNA]</scope>
    <source>
        <strain evidence="1 2">DSM 2457</strain>
    </source>
</reference>
<dbReference type="EMBL" id="JAUSUI010000004">
    <property type="protein sequence ID" value="MDQ0303276.1"/>
    <property type="molecule type" value="Genomic_DNA"/>
</dbReference>